<evidence type="ECO:0000256" key="9">
    <source>
        <dbReference type="ARBA" id="ARBA00039733"/>
    </source>
</evidence>
<evidence type="ECO:0000256" key="13">
    <source>
        <dbReference type="RuleBase" id="RU004349"/>
    </source>
</evidence>
<dbReference type="GO" id="GO:0006605">
    <property type="term" value="P:protein targeting"/>
    <property type="evidence" value="ECO:0007669"/>
    <property type="project" value="UniProtKB-UniRule"/>
</dbReference>
<evidence type="ECO:0000256" key="12">
    <source>
        <dbReference type="RuleBase" id="RU003484"/>
    </source>
</evidence>
<keyword evidence="3 10" id="KW-0813">Transport</keyword>
<feature type="transmembrane region" description="Helical" evidence="10">
    <location>
        <begin position="261"/>
        <end position="282"/>
    </location>
</feature>
<feature type="transmembrane region" description="Helical" evidence="10">
    <location>
        <begin position="23"/>
        <end position="41"/>
    </location>
</feature>
<organism evidence="14">
    <name type="scientific">uncultured Thiotrichaceae bacterium</name>
    <dbReference type="NCBI Taxonomy" id="298394"/>
    <lineage>
        <taxon>Bacteria</taxon>
        <taxon>Pseudomonadati</taxon>
        <taxon>Pseudomonadota</taxon>
        <taxon>Gammaproteobacteria</taxon>
        <taxon>Thiotrichales</taxon>
        <taxon>Thiotrichaceae</taxon>
        <taxon>environmental samples</taxon>
    </lineage>
</organism>
<feature type="transmembrane region" description="Helical" evidence="10">
    <location>
        <begin position="151"/>
        <end position="170"/>
    </location>
</feature>
<sequence>MANQKAAGMLGSMGNFAEIRQRLTFVILALIVYRIGTFIPVPGVNPEAMSNFFNENSGTIIGVFNMFSGGALERLSIFALGIMPYISASIIVQLMTKVVPFFEQLSKEGESGKRKITQYTRYGTVALALFQSIGISIAFGNQGIALYPGPSFILTTVVTLVTGTMFLMWLGEQITERGIGNGISLIIFAGIVAGLPAAIGGTLELARNGELSGGLVILLFVMAIAVTAFVVFVERAQRRITINYANRQQGRKMMKGQSSFLPLKLNMAGVIPPIFASSIILFPATLGKWASGDGTGLMAQFVNMLQPGQPLYVLFYALAIIFFTFFYTALVFNSRETSDNLKKSGAFIPGIRPGKQTANYIDGVMTRLTAVGAIYITLVCLLPEFLILGWNVPFYFGGTSLLIIVVVVMDFLSQLQAHTMSHQYEGLMKKANFKSGKSKSGK</sequence>
<feature type="transmembrane region" description="Helical" evidence="10">
    <location>
        <begin position="119"/>
        <end position="139"/>
    </location>
</feature>
<feature type="transmembrane region" description="Helical" evidence="10">
    <location>
        <begin position="394"/>
        <end position="412"/>
    </location>
</feature>
<dbReference type="SUPFAM" id="SSF103491">
    <property type="entry name" value="Preprotein translocase SecY subunit"/>
    <property type="match status" value="1"/>
</dbReference>
<keyword evidence="4 10" id="KW-0812">Transmembrane</keyword>
<feature type="transmembrane region" description="Helical" evidence="10">
    <location>
        <begin position="368"/>
        <end position="388"/>
    </location>
</feature>
<dbReference type="PROSITE" id="PS00755">
    <property type="entry name" value="SECY_1"/>
    <property type="match status" value="1"/>
</dbReference>
<evidence type="ECO:0000256" key="2">
    <source>
        <dbReference type="ARBA" id="ARBA00005751"/>
    </source>
</evidence>
<dbReference type="NCBIfam" id="TIGR00967">
    <property type="entry name" value="3a0501s007"/>
    <property type="match status" value="1"/>
</dbReference>
<dbReference type="AlphaFoldDB" id="A0A6S6SA06"/>
<evidence type="ECO:0000256" key="10">
    <source>
        <dbReference type="HAMAP-Rule" id="MF_01465"/>
    </source>
</evidence>
<dbReference type="EMBL" id="CACVAY010000009">
    <property type="protein sequence ID" value="CAA6801359.1"/>
    <property type="molecule type" value="Genomic_DNA"/>
</dbReference>
<dbReference type="Pfam" id="PF00344">
    <property type="entry name" value="SecY"/>
    <property type="match status" value="1"/>
</dbReference>
<reference evidence="14" key="1">
    <citation type="submission" date="2020-01" db="EMBL/GenBank/DDBJ databases">
        <authorList>
            <person name="Meier V. D."/>
            <person name="Meier V D."/>
        </authorList>
    </citation>
    <scope>NUCLEOTIDE SEQUENCE</scope>
    <source>
        <strain evidence="14">HLG_WM_MAG_07</strain>
    </source>
</reference>
<evidence type="ECO:0000256" key="11">
    <source>
        <dbReference type="RuleBase" id="RU000537"/>
    </source>
</evidence>
<evidence type="ECO:0000256" key="3">
    <source>
        <dbReference type="ARBA" id="ARBA00022448"/>
    </source>
</evidence>
<dbReference type="InterPro" id="IPR030659">
    <property type="entry name" value="SecY_CS"/>
</dbReference>
<dbReference type="InterPro" id="IPR026593">
    <property type="entry name" value="SecY"/>
</dbReference>
<evidence type="ECO:0000256" key="7">
    <source>
        <dbReference type="ARBA" id="ARBA00023010"/>
    </source>
</evidence>
<evidence type="ECO:0000256" key="1">
    <source>
        <dbReference type="ARBA" id="ARBA00004141"/>
    </source>
</evidence>
<keyword evidence="6 10" id="KW-1133">Transmembrane helix</keyword>
<keyword evidence="10" id="KW-1003">Cell membrane</keyword>
<keyword evidence="8 10" id="KW-0472">Membrane</keyword>
<dbReference type="GO" id="GO:0043952">
    <property type="term" value="P:protein transport by the Sec complex"/>
    <property type="evidence" value="ECO:0007669"/>
    <property type="project" value="UniProtKB-UniRule"/>
</dbReference>
<dbReference type="InterPro" id="IPR023201">
    <property type="entry name" value="SecY_dom_sf"/>
</dbReference>
<protein>
    <recommendedName>
        <fullName evidence="9 10">Protein translocase subunit SecY</fullName>
    </recommendedName>
</protein>
<keyword evidence="5 10" id="KW-0653">Protein transport</keyword>
<dbReference type="PIRSF" id="PIRSF004557">
    <property type="entry name" value="SecY"/>
    <property type="match status" value="1"/>
</dbReference>
<feature type="transmembrane region" description="Helical" evidence="10">
    <location>
        <begin position="75"/>
        <end position="99"/>
    </location>
</feature>
<dbReference type="FunFam" id="1.10.3370.10:FF:000001">
    <property type="entry name" value="Preprotein translocase subunit SecY"/>
    <property type="match status" value="1"/>
</dbReference>
<gene>
    <name evidence="10" type="primary">secY</name>
    <name evidence="14" type="ORF">HELGO_WM10543</name>
</gene>
<keyword evidence="7 10" id="KW-0811">Translocation</keyword>
<proteinExistence type="inferred from homology"/>
<comment type="similarity">
    <text evidence="2 10 13">Belongs to the SecY/SEC61-alpha family.</text>
</comment>
<comment type="function">
    <text evidence="10 11">The central subunit of the protein translocation channel SecYEG. Consists of two halves formed by TMs 1-5 and 6-10. These two domains form a lateral gate at the front which open onto the bilayer between TMs 2 and 7, and are clamped together by SecE at the back. The channel is closed by both a pore ring composed of hydrophobic SecY resides and a short helix (helix 2A) on the extracellular side of the membrane which forms a plug. The plug probably moves laterally to allow the channel to open. The ring and the pore may move independently.</text>
</comment>
<evidence type="ECO:0000256" key="8">
    <source>
        <dbReference type="ARBA" id="ARBA00023136"/>
    </source>
</evidence>
<evidence type="ECO:0000256" key="6">
    <source>
        <dbReference type="ARBA" id="ARBA00022989"/>
    </source>
</evidence>
<dbReference type="InterPro" id="IPR002208">
    <property type="entry name" value="SecY/SEC61-alpha"/>
</dbReference>
<dbReference type="HAMAP" id="MF_01465">
    <property type="entry name" value="SecY"/>
    <property type="match status" value="1"/>
</dbReference>
<dbReference type="Gene3D" id="1.10.3370.10">
    <property type="entry name" value="SecY subunit domain"/>
    <property type="match status" value="1"/>
</dbReference>
<comment type="subcellular location">
    <subcellularLocation>
        <location evidence="10">Cell membrane</location>
        <topology evidence="10">Multi-pass membrane protein</topology>
    </subcellularLocation>
    <subcellularLocation>
        <location evidence="1 12">Membrane</location>
        <topology evidence="1 12">Multi-pass membrane protein</topology>
    </subcellularLocation>
</comment>
<name>A0A6S6SA06_9GAMM</name>
<evidence type="ECO:0000313" key="14">
    <source>
        <dbReference type="EMBL" id="CAA6801359.1"/>
    </source>
</evidence>
<dbReference type="PANTHER" id="PTHR10906">
    <property type="entry name" value="SECY/SEC61-ALPHA FAMILY MEMBER"/>
    <property type="match status" value="1"/>
</dbReference>
<dbReference type="GO" id="GO:0065002">
    <property type="term" value="P:intracellular protein transmembrane transport"/>
    <property type="evidence" value="ECO:0007669"/>
    <property type="project" value="UniProtKB-UniRule"/>
</dbReference>
<feature type="transmembrane region" description="Helical" evidence="10">
    <location>
        <begin position="211"/>
        <end position="233"/>
    </location>
</feature>
<accession>A0A6S6SA06</accession>
<dbReference type="GO" id="GO:0005886">
    <property type="term" value="C:plasma membrane"/>
    <property type="evidence" value="ECO:0007669"/>
    <property type="project" value="UniProtKB-SubCell"/>
</dbReference>
<dbReference type="PROSITE" id="PS00756">
    <property type="entry name" value="SECY_2"/>
    <property type="match status" value="1"/>
</dbReference>
<feature type="transmembrane region" description="Helical" evidence="10">
    <location>
        <begin position="182"/>
        <end position="199"/>
    </location>
</feature>
<comment type="subunit">
    <text evidence="10">Component of the Sec protein translocase complex. Heterotrimer consisting of SecY, SecE and SecG subunits. The heterotrimers can form oligomers, although 1 heterotrimer is thought to be able to translocate proteins. Interacts with the ribosome. Interacts with SecDF, and other proteins may be involved. Interacts with SecA.</text>
</comment>
<evidence type="ECO:0000256" key="5">
    <source>
        <dbReference type="ARBA" id="ARBA00022927"/>
    </source>
</evidence>
<evidence type="ECO:0000256" key="4">
    <source>
        <dbReference type="ARBA" id="ARBA00022692"/>
    </source>
</evidence>
<feature type="transmembrane region" description="Helical" evidence="10">
    <location>
        <begin position="311"/>
        <end position="332"/>
    </location>
</feature>
<dbReference type="PRINTS" id="PR00303">
    <property type="entry name" value="SECYTRNLCASE"/>
</dbReference>